<gene>
    <name evidence="2" type="ORF">L596_030581</name>
</gene>
<dbReference type="Proteomes" id="UP000298663">
    <property type="component" value="Unassembled WGS sequence"/>
</dbReference>
<dbReference type="EMBL" id="AZBU02000014">
    <property type="protein sequence ID" value="TKR57943.1"/>
    <property type="molecule type" value="Genomic_DNA"/>
</dbReference>
<feature type="signal peptide" evidence="1">
    <location>
        <begin position="1"/>
        <end position="16"/>
    </location>
</feature>
<reference evidence="2 3" key="1">
    <citation type="journal article" date="2015" name="Genome Biol.">
        <title>Comparative genomics of Steinernema reveals deeply conserved gene regulatory networks.</title>
        <authorList>
            <person name="Dillman A.R."/>
            <person name="Macchietto M."/>
            <person name="Porter C.F."/>
            <person name="Rogers A."/>
            <person name="Williams B."/>
            <person name="Antoshechkin I."/>
            <person name="Lee M.M."/>
            <person name="Goodwin Z."/>
            <person name="Lu X."/>
            <person name="Lewis E.E."/>
            <person name="Goodrich-Blair H."/>
            <person name="Stock S.P."/>
            <person name="Adams B.J."/>
            <person name="Sternberg P.W."/>
            <person name="Mortazavi A."/>
        </authorList>
    </citation>
    <scope>NUCLEOTIDE SEQUENCE [LARGE SCALE GENOMIC DNA]</scope>
    <source>
        <strain evidence="2 3">ALL</strain>
    </source>
</reference>
<evidence type="ECO:0000256" key="1">
    <source>
        <dbReference type="SAM" id="SignalP"/>
    </source>
</evidence>
<name>A0A4U5LPT6_STECR</name>
<evidence type="ECO:0000313" key="3">
    <source>
        <dbReference type="Proteomes" id="UP000298663"/>
    </source>
</evidence>
<keyword evidence="1" id="KW-0732">Signal</keyword>
<proteinExistence type="predicted"/>
<reference evidence="2 3" key="2">
    <citation type="journal article" date="2019" name="G3 (Bethesda)">
        <title>Hybrid Assembly of the Genome of the Entomopathogenic Nematode Steinernema carpocapsae Identifies the X-Chromosome.</title>
        <authorList>
            <person name="Serra L."/>
            <person name="Macchietto M."/>
            <person name="Macias-Munoz A."/>
            <person name="McGill C.J."/>
            <person name="Rodriguez I.M."/>
            <person name="Rodriguez B."/>
            <person name="Murad R."/>
            <person name="Mortazavi A."/>
        </authorList>
    </citation>
    <scope>NUCLEOTIDE SEQUENCE [LARGE SCALE GENOMIC DNA]</scope>
    <source>
        <strain evidence="2 3">ALL</strain>
    </source>
</reference>
<comment type="caution">
    <text evidence="2">The sequence shown here is derived from an EMBL/GenBank/DDBJ whole genome shotgun (WGS) entry which is preliminary data.</text>
</comment>
<keyword evidence="3" id="KW-1185">Reference proteome</keyword>
<feature type="chain" id="PRO_5020301273" evidence="1">
    <location>
        <begin position="17"/>
        <end position="88"/>
    </location>
</feature>
<protein>
    <submittedName>
        <fullName evidence="2">Uncharacterized protein</fullName>
    </submittedName>
</protein>
<dbReference type="AlphaFoldDB" id="A0A4U5LPT6"/>
<evidence type="ECO:0000313" key="2">
    <source>
        <dbReference type="EMBL" id="TKR57943.1"/>
    </source>
</evidence>
<organism evidence="2 3">
    <name type="scientific">Steinernema carpocapsae</name>
    <name type="common">Entomopathogenic nematode</name>
    <dbReference type="NCBI Taxonomy" id="34508"/>
    <lineage>
        <taxon>Eukaryota</taxon>
        <taxon>Metazoa</taxon>
        <taxon>Ecdysozoa</taxon>
        <taxon>Nematoda</taxon>
        <taxon>Chromadorea</taxon>
        <taxon>Rhabditida</taxon>
        <taxon>Tylenchina</taxon>
        <taxon>Panagrolaimomorpha</taxon>
        <taxon>Strongyloidoidea</taxon>
        <taxon>Steinernematidae</taxon>
        <taxon>Steinernema</taxon>
    </lineage>
</organism>
<sequence length="88" mass="10331">MNAWILLLVATSMVAASKSLYKNCNQYMCERIDYENEPQPWTSYGYEPAAPEGFKPNAEKRNWGIDAKKCFPPRHPKCRELRGEKIYW</sequence>
<accession>A0A4U5LPT6</accession>